<dbReference type="PANTHER" id="PTHR41913">
    <property type="entry name" value="DUF1684 DOMAIN-CONTAINING PROTEIN"/>
    <property type="match status" value="1"/>
</dbReference>
<dbReference type="InterPro" id="IPR012467">
    <property type="entry name" value="DUF1684"/>
</dbReference>
<reference evidence="1 2" key="1">
    <citation type="submission" date="2016-11" db="EMBL/GenBank/DDBJ databases">
        <authorList>
            <person name="Jaros S."/>
            <person name="Januszkiewicz K."/>
            <person name="Wedrychowicz H."/>
        </authorList>
    </citation>
    <scope>NUCLEOTIDE SEQUENCE [LARGE SCALE GENOMIC DNA]</scope>
    <source>
        <strain evidence="1 2">DSM 22807</strain>
    </source>
</reference>
<keyword evidence="2" id="KW-1185">Reference proteome</keyword>
<dbReference type="AlphaFoldDB" id="A0A1M6LZ82"/>
<evidence type="ECO:0008006" key="3">
    <source>
        <dbReference type="Google" id="ProtNLM"/>
    </source>
</evidence>
<dbReference type="RefSeq" id="WP_072785735.1">
    <property type="nucleotide sequence ID" value="NZ_CP045292.1"/>
</dbReference>
<dbReference type="Pfam" id="PF07920">
    <property type="entry name" value="DUF1684"/>
    <property type="match status" value="1"/>
</dbReference>
<evidence type="ECO:0000313" key="1">
    <source>
        <dbReference type="EMBL" id="SHJ76390.1"/>
    </source>
</evidence>
<name>A0A1M6LZ82_9FLAO</name>
<sequence length="200" mass="23345">MKKLIVVVHFISISFFGFSQTSEWEEAKKYQENLNEEYKDSLHSPLLTEDLKTFESLDFYPISNDFIVEATFVKAKKEKPFGMKTSTSRTPLYKKYGTLHFEIKGKKCVLNVYQNLELIKRPGFKDYLFLPFSDTTNGKETYIGGRYLDMRIPTENKVIVNFNKAYNPYCAYNYKYSCPIVPLENDLDIAIEAGVKKFHD</sequence>
<protein>
    <recommendedName>
        <fullName evidence="3">DUF1684 domain-containing protein</fullName>
    </recommendedName>
</protein>
<gene>
    <name evidence="1" type="ORF">SAMN05444337_2567</name>
</gene>
<dbReference type="PANTHER" id="PTHR41913:SF1">
    <property type="entry name" value="DUF1684 DOMAIN-CONTAINING PROTEIN"/>
    <property type="match status" value="1"/>
</dbReference>
<dbReference type="STRING" id="683124.SAMN05444337_2567"/>
<proteinExistence type="predicted"/>
<dbReference type="EMBL" id="FQZH01000006">
    <property type="protein sequence ID" value="SHJ76390.1"/>
    <property type="molecule type" value="Genomic_DNA"/>
</dbReference>
<dbReference type="Proteomes" id="UP000184232">
    <property type="component" value="Unassembled WGS sequence"/>
</dbReference>
<evidence type="ECO:0000313" key="2">
    <source>
        <dbReference type="Proteomes" id="UP000184232"/>
    </source>
</evidence>
<organism evidence="1 2">
    <name type="scientific">Flavobacterium haoranii</name>
    <dbReference type="NCBI Taxonomy" id="683124"/>
    <lineage>
        <taxon>Bacteria</taxon>
        <taxon>Pseudomonadati</taxon>
        <taxon>Bacteroidota</taxon>
        <taxon>Flavobacteriia</taxon>
        <taxon>Flavobacteriales</taxon>
        <taxon>Flavobacteriaceae</taxon>
        <taxon>Flavobacterium</taxon>
    </lineage>
</organism>
<accession>A0A1M6LZ82</accession>
<dbReference type="OrthoDB" id="5493262at2"/>